<dbReference type="EMBL" id="MGDB01000155">
    <property type="protein sequence ID" value="OGL38156.1"/>
    <property type="molecule type" value="Genomic_DNA"/>
</dbReference>
<comment type="subcellular location">
    <subcellularLocation>
        <location evidence="1">Cytoplasm</location>
    </subcellularLocation>
</comment>
<comment type="cofactor">
    <cofactor evidence="11">
        <name>Mn(2+)</name>
        <dbReference type="ChEBI" id="CHEBI:29035"/>
    </cofactor>
    <cofactor evidence="11">
        <name>Fe(2+)</name>
        <dbReference type="ChEBI" id="CHEBI:29033"/>
    </cofactor>
    <text evidence="11">Binds 1 Mn(2+) or Fe(2+) ion per subunit.</text>
</comment>
<evidence type="ECO:0000313" key="13">
    <source>
        <dbReference type="Proteomes" id="UP000178526"/>
    </source>
</evidence>
<dbReference type="Pfam" id="PF01475">
    <property type="entry name" value="FUR"/>
    <property type="match status" value="1"/>
</dbReference>
<proteinExistence type="inferred from homology"/>
<evidence type="ECO:0000256" key="10">
    <source>
        <dbReference type="PIRSR" id="PIRSR602481-1"/>
    </source>
</evidence>
<evidence type="ECO:0000256" key="2">
    <source>
        <dbReference type="ARBA" id="ARBA00007957"/>
    </source>
</evidence>
<dbReference type="PANTHER" id="PTHR33202:SF8">
    <property type="entry name" value="PEROXIDE-RESPONSIVE REPRESSOR PERR"/>
    <property type="match status" value="1"/>
</dbReference>
<keyword evidence="3" id="KW-0963">Cytoplasm</keyword>
<dbReference type="GO" id="GO:1900376">
    <property type="term" value="P:regulation of secondary metabolite biosynthetic process"/>
    <property type="evidence" value="ECO:0007669"/>
    <property type="project" value="TreeGrafter"/>
</dbReference>
<dbReference type="GO" id="GO:0003700">
    <property type="term" value="F:DNA-binding transcription factor activity"/>
    <property type="evidence" value="ECO:0007669"/>
    <property type="project" value="InterPro"/>
</dbReference>
<dbReference type="Gene3D" id="3.30.1490.190">
    <property type="match status" value="1"/>
</dbReference>
<dbReference type="InterPro" id="IPR043135">
    <property type="entry name" value="Fur_C"/>
</dbReference>
<dbReference type="GO" id="GO:0000976">
    <property type="term" value="F:transcription cis-regulatory region binding"/>
    <property type="evidence" value="ECO:0007669"/>
    <property type="project" value="TreeGrafter"/>
</dbReference>
<keyword evidence="5 10" id="KW-0479">Metal-binding</keyword>
<evidence type="ECO:0000256" key="3">
    <source>
        <dbReference type="ARBA" id="ARBA00022490"/>
    </source>
</evidence>
<dbReference type="InterPro" id="IPR036388">
    <property type="entry name" value="WH-like_DNA-bd_sf"/>
</dbReference>
<dbReference type="GO" id="GO:0045892">
    <property type="term" value="P:negative regulation of DNA-templated transcription"/>
    <property type="evidence" value="ECO:0007669"/>
    <property type="project" value="TreeGrafter"/>
</dbReference>
<keyword evidence="11" id="KW-0408">Iron</keyword>
<dbReference type="PANTHER" id="PTHR33202">
    <property type="entry name" value="ZINC UPTAKE REGULATION PROTEIN"/>
    <property type="match status" value="1"/>
</dbReference>
<evidence type="ECO:0000256" key="9">
    <source>
        <dbReference type="ARBA" id="ARBA00023163"/>
    </source>
</evidence>
<dbReference type="Gene3D" id="1.10.10.10">
    <property type="entry name" value="Winged helix-like DNA-binding domain superfamily/Winged helix DNA-binding domain"/>
    <property type="match status" value="1"/>
</dbReference>
<protein>
    <submittedName>
        <fullName evidence="12">Transcriptional repressor</fullName>
    </submittedName>
</protein>
<dbReference type="GO" id="GO:0008270">
    <property type="term" value="F:zinc ion binding"/>
    <property type="evidence" value="ECO:0007669"/>
    <property type="project" value="TreeGrafter"/>
</dbReference>
<keyword evidence="4" id="KW-0678">Repressor</keyword>
<evidence type="ECO:0000256" key="4">
    <source>
        <dbReference type="ARBA" id="ARBA00022491"/>
    </source>
</evidence>
<dbReference type="FunFam" id="1.10.10.10:FF:000007">
    <property type="entry name" value="Ferric uptake regulation protein"/>
    <property type="match status" value="1"/>
</dbReference>
<dbReference type="Proteomes" id="UP000178526">
    <property type="component" value="Unassembled WGS sequence"/>
</dbReference>
<dbReference type="InterPro" id="IPR002481">
    <property type="entry name" value="FUR"/>
</dbReference>
<feature type="binding site" evidence="10">
    <location>
        <position position="91"/>
    </location>
    <ligand>
        <name>Zn(2+)</name>
        <dbReference type="ChEBI" id="CHEBI:29105"/>
    </ligand>
</feature>
<evidence type="ECO:0000313" key="12">
    <source>
        <dbReference type="EMBL" id="OGL38156.1"/>
    </source>
</evidence>
<dbReference type="InterPro" id="IPR036390">
    <property type="entry name" value="WH_DNA-bd_sf"/>
</dbReference>
<feature type="binding site" evidence="10">
    <location>
        <position position="94"/>
    </location>
    <ligand>
        <name>Zn(2+)</name>
        <dbReference type="ChEBI" id="CHEBI:29105"/>
    </ligand>
</feature>
<dbReference type="GO" id="GO:0005737">
    <property type="term" value="C:cytoplasm"/>
    <property type="evidence" value="ECO:0007669"/>
    <property type="project" value="UniProtKB-SubCell"/>
</dbReference>
<sequence length="142" mass="16743">MKKLIEKHRKLGLKVTPQRLAILKYLDGNKNHPSAEDIFREIKKEYPTVSFATVYNTLQALRDKGEINEVTIDWEKKHYDPNPKPHHHIICTECNKIGDVFKDYSEALRLPGNIAEEFKPVRNHINFYGVCRDCQKKEKRRN</sequence>
<evidence type="ECO:0000256" key="7">
    <source>
        <dbReference type="ARBA" id="ARBA00023015"/>
    </source>
</evidence>
<evidence type="ECO:0000256" key="5">
    <source>
        <dbReference type="ARBA" id="ARBA00022723"/>
    </source>
</evidence>
<comment type="similarity">
    <text evidence="2">Belongs to the Fur family.</text>
</comment>
<gene>
    <name evidence="12" type="ORF">A2042_05385</name>
</gene>
<comment type="caution">
    <text evidence="12">The sequence shown here is derived from an EMBL/GenBank/DDBJ whole genome shotgun (WGS) entry which is preliminary data.</text>
</comment>
<evidence type="ECO:0000256" key="11">
    <source>
        <dbReference type="PIRSR" id="PIRSR602481-2"/>
    </source>
</evidence>
<feature type="binding site" evidence="11">
    <location>
        <position position="106"/>
    </location>
    <ligand>
        <name>Fe cation</name>
        <dbReference type="ChEBI" id="CHEBI:24875"/>
    </ligand>
</feature>
<keyword evidence="8" id="KW-0238">DNA-binding</keyword>
<dbReference type="AlphaFoldDB" id="A0A1F7R9B0"/>
<name>A0A1F7R9B0_9BACT</name>
<feature type="binding site" evidence="10">
    <location>
        <position position="134"/>
    </location>
    <ligand>
        <name>Zn(2+)</name>
        <dbReference type="ChEBI" id="CHEBI:29105"/>
    </ligand>
</feature>
<reference evidence="12 13" key="1">
    <citation type="journal article" date="2016" name="Nat. Commun.">
        <title>Thousands of microbial genomes shed light on interconnected biogeochemical processes in an aquifer system.</title>
        <authorList>
            <person name="Anantharaman K."/>
            <person name="Brown C.T."/>
            <person name="Hug L.A."/>
            <person name="Sharon I."/>
            <person name="Castelle C.J."/>
            <person name="Probst A.J."/>
            <person name="Thomas B.C."/>
            <person name="Singh A."/>
            <person name="Wilkins M.J."/>
            <person name="Karaoz U."/>
            <person name="Brodie E.L."/>
            <person name="Williams K.H."/>
            <person name="Hubbard S.S."/>
            <person name="Banfield J.F."/>
        </authorList>
    </citation>
    <scope>NUCLEOTIDE SEQUENCE [LARGE SCALE GENOMIC DNA]</scope>
</reference>
<evidence type="ECO:0000256" key="6">
    <source>
        <dbReference type="ARBA" id="ARBA00022833"/>
    </source>
</evidence>
<dbReference type="CDD" id="cd07153">
    <property type="entry name" value="Fur_like"/>
    <property type="match status" value="1"/>
</dbReference>
<accession>A0A1F7R9B0</accession>
<comment type="cofactor">
    <cofactor evidence="10">
        <name>Zn(2+)</name>
        <dbReference type="ChEBI" id="CHEBI:29105"/>
    </cofactor>
    <text evidence="10">Binds 1 zinc ion per subunit.</text>
</comment>
<feature type="binding site" evidence="10">
    <location>
        <position position="131"/>
    </location>
    <ligand>
        <name>Zn(2+)</name>
        <dbReference type="ChEBI" id="CHEBI:29105"/>
    </ligand>
</feature>
<dbReference type="SUPFAM" id="SSF46785">
    <property type="entry name" value="Winged helix' DNA-binding domain"/>
    <property type="match status" value="1"/>
</dbReference>
<keyword evidence="9" id="KW-0804">Transcription</keyword>
<keyword evidence="6 10" id="KW-0862">Zinc</keyword>
<keyword evidence="7" id="KW-0805">Transcription regulation</keyword>
<evidence type="ECO:0000256" key="8">
    <source>
        <dbReference type="ARBA" id="ARBA00023125"/>
    </source>
</evidence>
<organism evidence="12 13">
    <name type="scientific">Candidatus Schekmanbacteria bacterium GWA2_38_11</name>
    <dbReference type="NCBI Taxonomy" id="1817876"/>
    <lineage>
        <taxon>Bacteria</taxon>
        <taxon>Candidatus Schekmaniibacteriota</taxon>
    </lineage>
</organism>
<evidence type="ECO:0000256" key="1">
    <source>
        <dbReference type="ARBA" id="ARBA00004496"/>
    </source>
</evidence>